<dbReference type="Pfam" id="PF00404">
    <property type="entry name" value="Dockerin_1"/>
    <property type="match status" value="1"/>
</dbReference>
<dbReference type="InterPro" id="IPR011081">
    <property type="entry name" value="Big_4"/>
</dbReference>
<evidence type="ECO:0000256" key="2">
    <source>
        <dbReference type="ARBA" id="ARBA00007186"/>
    </source>
</evidence>
<evidence type="ECO:0000259" key="8">
    <source>
        <dbReference type="PROSITE" id="PS51766"/>
    </source>
</evidence>
<evidence type="ECO:0000256" key="6">
    <source>
        <dbReference type="ARBA" id="ARBA00023180"/>
    </source>
</evidence>
<evidence type="ECO:0000256" key="5">
    <source>
        <dbReference type="ARBA" id="ARBA00022801"/>
    </source>
</evidence>
<keyword evidence="10" id="KW-1185">Reference proteome</keyword>
<feature type="chain" id="PRO_5030809737" description="non-reducing end alpha-L-arabinofuranosidase" evidence="7">
    <location>
        <begin position="33"/>
        <end position="1509"/>
    </location>
</feature>
<dbReference type="Gene3D" id="3.20.20.80">
    <property type="entry name" value="Glycosidases"/>
    <property type="match status" value="1"/>
</dbReference>
<keyword evidence="6" id="KW-0325">Glycoprotein</keyword>
<evidence type="ECO:0000256" key="4">
    <source>
        <dbReference type="ARBA" id="ARBA00022729"/>
    </source>
</evidence>
<dbReference type="Pfam" id="PF00963">
    <property type="entry name" value="Cohesin"/>
    <property type="match status" value="1"/>
</dbReference>
<dbReference type="CDD" id="cd08547">
    <property type="entry name" value="Type_II_cohesin"/>
    <property type="match status" value="1"/>
</dbReference>
<dbReference type="InterPro" id="IPR036439">
    <property type="entry name" value="Dockerin_dom_sf"/>
</dbReference>
<dbReference type="Gene3D" id="2.60.40.680">
    <property type="match status" value="1"/>
</dbReference>
<comment type="catalytic activity">
    <reaction evidence="1">
        <text>Hydrolysis of terminal non-reducing alpha-L-arabinofuranoside residues in alpha-L-arabinosides.</text>
        <dbReference type="EC" id="3.2.1.55"/>
    </reaction>
</comment>
<dbReference type="InterPro" id="IPR002102">
    <property type="entry name" value="Cohesin_dom"/>
</dbReference>
<dbReference type="InterPro" id="IPR055235">
    <property type="entry name" value="ASD1_cat"/>
</dbReference>
<dbReference type="InterPro" id="IPR013320">
    <property type="entry name" value="ConA-like_dom_sf"/>
</dbReference>
<evidence type="ECO:0000256" key="7">
    <source>
        <dbReference type="SAM" id="SignalP"/>
    </source>
</evidence>
<comment type="caution">
    <text evidence="9">The sequence shown here is derived from an EMBL/GenBank/DDBJ whole genome shotgun (WGS) entry which is preliminary data.</text>
</comment>
<dbReference type="Proteomes" id="UP000570361">
    <property type="component" value="Unassembled WGS sequence"/>
</dbReference>
<dbReference type="PROSITE" id="PS51766">
    <property type="entry name" value="DOCKERIN"/>
    <property type="match status" value="1"/>
</dbReference>
<keyword evidence="5" id="KW-0378">Hydrolase</keyword>
<dbReference type="Pfam" id="PF13385">
    <property type="entry name" value="Laminin_G_3"/>
    <property type="match status" value="1"/>
</dbReference>
<dbReference type="Gene3D" id="2.60.120.560">
    <property type="entry name" value="Exo-inulinase, domain 1"/>
    <property type="match status" value="1"/>
</dbReference>
<keyword evidence="4 7" id="KW-0732">Signal</keyword>
<dbReference type="Pfam" id="PF20578">
    <property type="entry name" value="aBig_2"/>
    <property type="match status" value="1"/>
</dbReference>
<dbReference type="Gene3D" id="1.20.1270.90">
    <property type="entry name" value="AF1782-like"/>
    <property type="match status" value="1"/>
</dbReference>
<dbReference type="InterPro" id="IPR008965">
    <property type="entry name" value="CBM2/CBM3_carb-bd_dom_sf"/>
</dbReference>
<dbReference type="Gene3D" id="2.60.40.1080">
    <property type="match status" value="1"/>
</dbReference>
<feature type="domain" description="Dockerin" evidence="8">
    <location>
        <begin position="1447"/>
        <end position="1509"/>
    </location>
</feature>
<evidence type="ECO:0000313" key="9">
    <source>
        <dbReference type="EMBL" id="MBB3112854.1"/>
    </source>
</evidence>
<dbReference type="Gene3D" id="1.10.1330.10">
    <property type="entry name" value="Dockerin domain"/>
    <property type="match status" value="1"/>
</dbReference>
<dbReference type="SUPFAM" id="SSF49899">
    <property type="entry name" value="Concanavalin A-like lectins/glucanases"/>
    <property type="match status" value="2"/>
</dbReference>
<dbReference type="Pfam" id="PF22848">
    <property type="entry name" value="ASD1_dom"/>
    <property type="match status" value="1"/>
</dbReference>
<dbReference type="SUPFAM" id="SSF63446">
    <property type="entry name" value="Type I dockerin domain"/>
    <property type="match status" value="1"/>
</dbReference>
<dbReference type="InterPro" id="IPR016134">
    <property type="entry name" value="Dockerin_dom"/>
</dbReference>
<evidence type="ECO:0000256" key="1">
    <source>
        <dbReference type="ARBA" id="ARBA00001462"/>
    </source>
</evidence>
<proteinExistence type="inferred from homology"/>
<dbReference type="Pfam" id="PF07554">
    <property type="entry name" value="FIVAR"/>
    <property type="match status" value="1"/>
</dbReference>
<reference evidence="9 10" key="1">
    <citation type="submission" date="2020-08" db="EMBL/GenBank/DDBJ databases">
        <title>Genomic Encyclopedia of Type Strains, Phase III (KMG-III): the genomes of soil and plant-associated and newly described type strains.</title>
        <authorList>
            <person name="Whitman W."/>
        </authorList>
    </citation>
    <scope>NUCLEOTIDE SEQUENCE [LARGE SCALE GENOMIC DNA]</scope>
    <source>
        <strain evidence="9 10">CECT 5862</strain>
    </source>
</reference>
<dbReference type="InterPro" id="IPR002105">
    <property type="entry name" value="Dockerin_1_rpt"/>
</dbReference>
<dbReference type="PROSITE" id="PS00018">
    <property type="entry name" value="EF_HAND_1"/>
    <property type="match status" value="1"/>
</dbReference>
<gene>
    <name evidence="9" type="ORF">FHS18_004956</name>
</gene>
<evidence type="ECO:0000256" key="3">
    <source>
        <dbReference type="ARBA" id="ARBA00012670"/>
    </source>
</evidence>
<feature type="signal peptide" evidence="7">
    <location>
        <begin position="1"/>
        <end position="32"/>
    </location>
</feature>
<dbReference type="EMBL" id="JACHXK010000015">
    <property type="protein sequence ID" value="MBB3112854.1"/>
    <property type="molecule type" value="Genomic_DNA"/>
</dbReference>
<dbReference type="PANTHER" id="PTHR31776">
    <property type="entry name" value="ALPHA-L-ARABINOFURANOSIDASE 1"/>
    <property type="match status" value="1"/>
</dbReference>
<dbReference type="SMART" id="SM00813">
    <property type="entry name" value="Alpha-L-AF_C"/>
    <property type="match status" value="1"/>
</dbReference>
<dbReference type="InterPro" id="IPR017853">
    <property type="entry name" value="GH"/>
</dbReference>
<dbReference type="GO" id="GO:0030246">
    <property type="term" value="F:carbohydrate binding"/>
    <property type="evidence" value="ECO:0007669"/>
    <property type="project" value="InterPro"/>
</dbReference>
<sequence length="1509" mass="161947">MKRWWKKKSVRGAAVAGMIAAMCVTSLTPIYAEVEQGDASAAHLAAADDSLLLHYTFDQGSGTTASDASGHELHASLQGGAAWSTAGKTGGAIDLNGTNGYLKLPNGLMVSQHDVTISSWVYADTLSTWARVFDFGSSATNYMFLTLKNGDGNVRFGLRPEGSGETGLAGPPFPTSKAWQHIAFVISGNTYTLYINGIQVGSVSNMQLDPSDLGSTANNYIGRSQFSADPYFDGKLDDFRIYSRALSGQELVNLMTDDMSDSEMLAYDKNALDLGDTSQQTADLTFPVLGKAGSTIAWSSSDPAVVSADGKVTRPAAGQGDKKVTLTAKITNGTAQDTKTFTVIVWEEGSTAFTMNIDGKDAVHEVSPTLYGIFYEDINYAADGGLYGDLIQNRSFEFGTPLYSWTKKADGGGTGTLTTETANALNTKNPRYARIAVTTPGDGVGISNAGYSGGIAVQAGEKYNFTAYARSGSALTQPLAAMLRAADGTVIGACEASGVTAEWSQLGCSLQASQTVTNASFAVTLAEAATIDLDMVSLFPEKTWNNRANGLRYDLAEMLDDLNPGFLRFPGGCIVEGGSIENRYQWKNTIGDVAERKVQPNQWASNYYQSFGLGFQEYFQLAEDIGAEPLPIIFVGQVSCNSNPPKIPMDQLQPYIQDALDLIEYANGDVTTEWGAKRATNGHPEPFNMKYLGVGNELWGADYLARYNAFYEAIKAKYPDIKLVLSAGYAPNDTYFHQTYDWLESNGNKADLVDEHMYQSPDWFYNNVARYDNYDRSGPQVFVGEYAAHGTGKRNNMESALAEAAFMTGLERNSDVVGMASFAPLFARQDNTQWTTDLIWFNNNQSYATPNYHVQSMFSNHVGQQLMNTELKKNKPSLNDIAGSIALGSWNTAVEYDDVKVTKHDGSVLLNESFSNADALTGWTNFKGTWTVQNETLKQTSATTTDARLLLNTGADWSNYTVTLKARKTSGSEGFLIGFGSKDTNNYYWYNLGGWNNTQTVVEKAVGGTKSTISNIVTKGVETNRWYDIKVEVNGSGIRTYLDGQLVNEVAPTLGPLYSVTTKDEATGDLIVKVVNSSGNTQLTDVNVDAEYIDAKATVIELKSATAAAENSFSEPDHVAPVTSQKSGFGPSFTYEFPAYSVTVLRLRTTNDPVVTAIDPVSATTSIGQMPQLPSSVHVTLSDGSKASKSVAWSKLDNEQIAKTGMFSVKGTVAGTYVPAEASVRVQETQDGAQLSGPVSAKAGETVEVTYSLSGLDSDIYANDVTVNYDPEQLEFVSAEAAIDGFAVVGQSEPDESGAIRFLLAADQAGSGVSRTQGLLKLTFIVRSLSESTTTELTLNDVITADAQGVETNQPVGQPLQIELSKADTSVDKAELSALITQADTLHDQSIEGTKPGEYKAGSKTALKSAITAAQAVLDDNAATQQQVNAAVTELNAAIQTFQAAINVPKQGDFNNDGRYSIGDLGIIASHYGATSEDADWNTIKQADINNDGKIDIVDISAVAKLILQ</sequence>
<dbReference type="Gene3D" id="2.60.120.200">
    <property type="match status" value="1"/>
</dbReference>
<organism evidence="9 10">
    <name type="scientific">Paenibacillus phyllosphaerae</name>
    <dbReference type="NCBI Taxonomy" id="274593"/>
    <lineage>
        <taxon>Bacteria</taxon>
        <taxon>Bacillati</taxon>
        <taxon>Bacillota</taxon>
        <taxon>Bacilli</taxon>
        <taxon>Bacillales</taxon>
        <taxon>Paenibacillaceae</taxon>
        <taxon>Paenibacillus</taxon>
    </lineage>
</organism>
<dbReference type="EC" id="3.2.1.55" evidence="3"/>
<dbReference type="Pfam" id="PF06964">
    <property type="entry name" value="Alpha-L-AF_C"/>
    <property type="match status" value="1"/>
</dbReference>
<dbReference type="GO" id="GO:0000272">
    <property type="term" value="P:polysaccharide catabolic process"/>
    <property type="evidence" value="ECO:0007669"/>
    <property type="project" value="InterPro"/>
</dbReference>
<dbReference type="InterPro" id="IPR010496">
    <property type="entry name" value="AL/BT2_dom"/>
</dbReference>
<name>A0A7W5B2A0_9BACL</name>
<dbReference type="InterPro" id="IPR010720">
    <property type="entry name" value="Alpha-L-AF_C"/>
</dbReference>
<protein>
    <recommendedName>
        <fullName evidence="3">non-reducing end alpha-L-arabinofuranosidase</fullName>
        <ecNumber evidence="3">3.2.1.55</ecNumber>
    </recommendedName>
</protein>
<comment type="similarity">
    <text evidence="2">Belongs to the glycosyl hydrolase 51 family.</text>
</comment>
<dbReference type="SUPFAM" id="SSF51445">
    <property type="entry name" value="(Trans)glycosidases"/>
    <property type="match status" value="1"/>
</dbReference>
<dbReference type="CDD" id="cd14254">
    <property type="entry name" value="Dockerin_II"/>
    <property type="match status" value="1"/>
</dbReference>
<dbReference type="RefSeq" id="WP_183602970.1">
    <property type="nucleotide sequence ID" value="NZ_JACHXK010000015.1"/>
</dbReference>
<dbReference type="GO" id="GO:0046556">
    <property type="term" value="F:alpha-L-arabinofuranosidase activity"/>
    <property type="evidence" value="ECO:0007669"/>
    <property type="project" value="UniProtKB-EC"/>
</dbReference>
<dbReference type="PANTHER" id="PTHR31776:SF0">
    <property type="entry name" value="ALPHA-L-ARABINOFURANOSIDASE 1"/>
    <property type="match status" value="1"/>
</dbReference>
<dbReference type="SUPFAM" id="SSF49384">
    <property type="entry name" value="Carbohydrate-binding domain"/>
    <property type="match status" value="1"/>
</dbReference>
<evidence type="ECO:0000313" key="10">
    <source>
        <dbReference type="Proteomes" id="UP000570361"/>
    </source>
</evidence>
<dbReference type="GO" id="GO:0046373">
    <property type="term" value="P:L-arabinose metabolic process"/>
    <property type="evidence" value="ECO:0007669"/>
    <property type="project" value="InterPro"/>
</dbReference>
<dbReference type="Pfam" id="PF06439">
    <property type="entry name" value="3keto-disac_hyd"/>
    <property type="match status" value="1"/>
</dbReference>
<dbReference type="Pfam" id="PF07532">
    <property type="entry name" value="Big_4"/>
    <property type="match status" value="1"/>
</dbReference>
<dbReference type="InterPro" id="IPR051563">
    <property type="entry name" value="Glycosyl_Hydrolase_51"/>
</dbReference>
<dbReference type="InterPro" id="IPR018247">
    <property type="entry name" value="EF_Hand_1_Ca_BS"/>
</dbReference>
<dbReference type="InterPro" id="IPR046780">
    <property type="entry name" value="aBig_2"/>
</dbReference>
<accession>A0A7W5B2A0</accession>
<dbReference type="SUPFAM" id="SSF51011">
    <property type="entry name" value="Glycosyl hydrolase domain"/>
    <property type="match status" value="1"/>
</dbReference>